<evidence type="ECO:0000256" key="2">
    <source>
        <dbReference type="ARBA" id="ARBA00022494"/>
    </source>
</evidence>
<reference evidence="9 10" key="1">
    <citation type="journal article" date="2014" name="Nat. Commun.">
        <title>Klebsormidium flaccidum genome reveals primary factors for plant terrestrial adaptation.</title>
        <authorList>
            <person name="Hori K."/>
            <person name="Maruyama F."/>
            <person name="Fujisawa T."/>
            <person name="Togashi T."/>
            <person name="Yamamoto N."/>
            <person name="Seo M."/>
            <person name="Sato S."/>
            <person name="Yamada T."/>
            <person name="Mori H."/>
            <person name="Tajima N."/>
            <person name="Moriyama T."/>
            <person name="Ikeuchi M."/>
            <person name="Watanabe M."/>
            <person name="Wada H."/>
            <person name="Kobayashi K."/>
            <person name="Saito M."/>
            <person name="Masuda T."/>
            <person name="Sasaki-Sekimoto Y."/>
            <person name="Mashiguchi K."/>
            <person name="Awai K."/>
            <person name="Shimojima M."/>
            <person name="Masuda S."/>
            <person name="Iwai M."/>
            <person name="Nobusawa T."/>
            <person name="Narise T."/>
            <person name="Kondo S."/>
            <person name="Saito H."/>
            <person name="Sato R."/>
            <person name="Murakawa M."/>
            <person name="Ihara Y."/>
            <person name="Oshima-Yamada Y."/>
            <person name="Ohtaka K."/>
            <person name="Satoh M."/>
            <person name="Sonobe K."/>
            <person name="Ishii M."/>
            <person name="Ohtani R."/>
            <person name="Kanamori-Sato M."/>
            <person name="Honoki R."/>
            <person name="Miyazaki D."/>
            <person name="Mochizuki H."/>
            <person name="Umetsu J."/>
            <person name="Higashi K."/>
            <person name="Shibata D."/>
            <person name="Kamiya Y."/>
            <person name="Sato N."/>
            <person name="Nakamura Y."/>
            <person name="Tabata S."/>
            <person name="Ida S."/>
            <person name="Kurokawa K."/>
            <person name="Ohta H."/>
        </authorList>
    </citation>
    <scope>NUCLEOTIDE SEQUENCE [LARGE SCALE GENOMIC DNA]</scope>
    <source>
        <strain evidence="9 10">NIES-2285</strain>
    </source>
</reference>
<feature type="binding site" evidence="7">
    <location>
        <position position="235"/>
    </location>
    <ligand>
        <name>chlorophyll a</name>
        <dbReference type="ChEBI" id="CHEBI:58416"/>
        <label>1</label>
    </ligand>
</feature>
<dbReference type="InterPro" id="IPR001344">
    <property type="entry name" value="Chloro_AB-bd_pln"/>
</dbReference>
<keyword evidence="3 8" id="KW-0150">Chloroplast</keyword>
<evidence type="ECO:0000313" key="9">
    <source>
        <dbReference type="EMBL" id="GAQ89394.1"/>
    </source>
</evidence>
<comment type="subcellular location">
    <subcellularLocation>
        <location evidence="1 8">Plastid</location>
        <location evidence="1 8">Chloroplast thylakoid membrane</location>
    </subcellularLocation>
</comment>
<gene>
    <name evidence="9" type="ORF">KFL_005170040</name>
</gene>
<dbReference type="OMA" id="YYVTHLP"/>
<name>A0A1Y1IEM7_KLENI</name>
<evidence type="ECO:0000256" key="1">
    <source>
        <dbReference type="ARBA" id="ARBA00004334"/>
    </source>
</evidence>
<protein>
    <recommendedName>
        <fullName evidence="8">Chlorophyll a-b binding protein, chloroplastic</fullName>
    </recommendedName>
</protein>
<feature type="binding site" evidence="7">
    <location>
        <position position="237"/>
    </location>
    <ligand>
        <name>chlorophyll a</name>
        <dbReference type="ChEBI" id="CHEBI:58416"/>
        <label>1</label>
    </ligand>
</feature>
<sequence length="283" mass="30162">MAASSARAIPISGVMITRGAGSAVVNQPQLRTALAGCRLAPQSCVSTGRIRMTAGGSKTASGVRKTVGSRRKIAAENADAVWIPGFERPAHLDGFLPGDRGFDPLNIAVEEGVRNRVIEGEVLNGRWAMLACLGALVPDLLGKGNFGDLARSSAWLGGPVLGLEPVGIPTSGLGLAFLLVIGACECIRLNAEVRIGYESYDDVSSFVYPGFDPLGFLEDKTEEEVNELRTKELKNGRLAMVSFIGFLWQYLETGEGPITNHTKHLADPSANWLFNGSPIVWPN</sequence>
<dbReference type="GO" id="GO:0009522">
    <property type="term" value="C:photosystem I"/>
    <property type="evidence" value="ECO:0007669"/>
    <property type="project" value="UniProtKB-KW"/>
</dbReference>
<keyword evidence="6 8" id="KW-0157">Chromophore</keyword>
<feature type="binding site" description="axial binding residue" evidence="7">
    <location>
        <position position="249"/>
    </location>
    <ligand>
        <name>chlorophyll a</name>
        <dbReference type="ChEBI" id="CHEBI:58416"/>
        <label>6</label>
    </ligand>
    <ligandPart>
        <name>Mg</name>
        <dbReference type="ChEBI" id="CHEBI:25107"/>
    </ligandPart>
</feature>
<keyword evidence="8" id="KW-0793">Thylakoid</keyword>
<feature type="binding site" evidence="7">
    <location>
        <position position="121"/>
    </location>
    <ligand>
        <name>chlorophyll a</name>
        <dbReference type="ChEBI" id="CHEBI:58416"/>
        <label>1</label>
    </ligand>
</feature>
<dbReference type="EMBL" id="DF237466">
    <property type="protein sequence ID" value="GAQ89394.1"/>
    <property type="molecule type" value="Genomic_DNA"/>
</dbReference>
<feature type="binding site" evidence="7">
    <location>
        <position position="232"/>
    </location>
    <ligand>
        <name>chlorophyll a</name>
        <dbReference type="ChEBI" id="CHEBI:58416"/>
        <label>1</label>
    </ligand>
</feature>
<organism evidence="9 10">
    <name type="scientific">Klebsormidium nitens</name>
    <name type="common">Green alga</name>
    <name type="synonym">Ulothrix nitens</name>
    <dbReference type="NCBI Taxonomy" id="105231"/>
    <lineage>
        <taxon>Eukaryota</taxon>
        <taxon>Viridiplantae</taxon>
        <taxon>Streptophyta</taxon>
        <taxon>Klebsormidiophyceae</taxon>
        <taxon>Klebsormidiales</taxon>
        <taxon>Klebsormidiaceae</taxon>
        <taxon>Klebsormidium</taxon>
    </lineage>
</organism>
<comment type="function">
    <text evidence="8">The light-harvesting complex (LHC) functions as a light receptor, it captures and delivers excitation energy to photosystems with which it is closely associated.</text>
</comment>
<feature type="binding site" description="axial binding residue" evidence="7">
    <location>
        <position position="126"/>
    </location>
    <ligand>
        <name>chlorophyll b</name>
        <dbReference type="ChEBI" id="CHEBI:61721"/>
        <label>1</label>
    </ligand>
    <ligandPart>
        <name>Mg</name>
        <dbReference type="ChEBI" id="CHEBI:25107"/>
    </ligandPart>
</feature>
<keyword evidence="5 8" id="KW-0934">Plastid</keyword>
<dbReference type="InterPro" id="IPR022796">
    <property type="entry name" value="Chloroa_b-bind"/>
</dbReference>
<dbReference type="SUPFAM" id="SSF103511">
    <property type="entry name" value="Chlorophyll a-b binding protein"/>
    <property type="match status" value="1"/>
</dbReference>
<dbReference type="Proteomes" id="UP000054558">
    <property type="component" value="Unassembled WGS sequence"/>
</dbReference>
<dbReference type="STRING" id="105231.A0A1Y1IEM7"/>
<keyword evidence="2 7" id="KW-0148">Chlorophyll</keyword>
<evidence type="ECO:0000256" key="8">
    <source>
        <dbReference type="RuleBase" id="RU363080"/>
    </source>
</evidence>
<comment type="similarity">
    <text evidence="8">Belongs to the light-harvesting chlorophyll a/b-binding (LHC) protein family.</text>
</comment>
<dbReference type="GO" id="GO:0009523">
    <property type="term" value="C:photosystem II"/>
    <property type="evidence" value="ECO:0007669"/>
    <property type="project" value="UniProtKB-KW"/>
</dbReference>
<dbReference type="AlphaFoldDB" id="A0A1Y1IEM7"/>
<evidence type="ECO:0000313" key="10">
    <source>
        <dbReference type="Proteomes" id="UP000054558"/>
    </source>
</evidence>
<feature type="binding site" evidence="7">
    <location>
        <position position="264"/>
    </location>
    <ligand>
        <name>chlorophyll a</name>
        <dbReference type="ChEBI" id="CHEBI:58416"/>
        <label>1</label>
    </ligand>
</feature>
<dbReference type="GO" id="GO:0009416">
    <property type="term" value="P:response to light stimulus"/>
    <property type="evidence" value="ECO:0000318"/>
    <property type="project" value="GO_Central"/>
</dbReference>
<feature type="binding site" evidence="7">
    <location>
        <position position="231"/>
    </location>
    <ligand>
        <name>chlorophyll a</name>
        <dbReference type="ChEBI" id="CHEBI:58416"/>
        <label>1</label>
    </ligand>
</feature>
<dbReference type="PANTHER" id="PTHR21649">
    <property type="entry name" value="CHLOROPHYLL A/B BINDING PROTEIN"/>
    <property type="match status" value="1"/>
</dbReference>
<dbReference type="GO" id="GO:0009535">
    <property type="term" value="C:chloroplast thylakoid membrane"/>
    <property type="evidence" value="ECO:0000318"/>
    <property type="project" value="GO_Central"/>
</dbReference>
<dbReference type="GO" id="GO:0016168">
    <property type="term" value="F:chlorophyll binding"/>
    <property type="evidence" value="ECO:0007669"/>
    <property type="project" value="UniProtKB-KW"/>
</dbReference>
<dbReference type="OrthoDB" id="423598at2759"/>
<evidence type="ECO:0000256" key="4">
    <source>
        <dbReference type="ARBA" id="ARBA00022531"/>
    </source>
</evidence>
<dbReference type="Pfam" id="PF00504">
    <property type="entry name" value="Chloroa_b-bind"/>
    <property type="match status" value="1"/>
</dbReference>
<keyword evidence="10" id="KW-1185">Reference proteome</keyword>
<evidence type="ECO:0000256" key="7">
    <source>
        <dbReference type="PIRSR" id="PIRSR601344-1"/>
    </source>
</evidence>
<evidence type="ECO:0000256" key="6">
    <source>
        <dbReference type="ARBA" id="ARBA00022991"/>
    </source>
</evidence>
<evidence type="ECO:0000256" key="3">
    <source>
        <dbReference type="ARBA" id="ARBA00022528"/>
    </source>
</evidence>
<keyword evidence="8" id="KW-0603">Photosystem I</keyword>
<dbReference type="GO" id="GO:0009768">
    <property type="term" value="P:photosynthesis, light harvesting in photosystem I"/>
    <property type="evidence" value="ECO:0000318"/>
    <property type="project" value="GO_Central"/>
</dbReference>
<evidence type="ECO:0000256" key="5">
    <source>
        <dbReference type="ARBA" id="ARBA00022640"/>
    </source>
</evidence>
<proteinExistence type="inferred from homology"/>
<dbReference type="Gene3D" id="1.10.3460.10">
    <property type="entry name" value="Chlorophyll a/b binding protein domain"/>
    <property type="match status" value="1"/>
</dbReference>
<keyword evidence="8" id="KW-0604">Photosystem II</keyword>
<keyword evidence="4 8" id="KW-0602">Photosynthesis</keyword>
<accession>A0A1Y1IEM7</accession>